<gene>
    <name evidence="2" type="ORF">SDC9_150434</name>
</gene>
<name>A0A645EMG8_9ZZZZ</name>
<evidence type="ECO:0000256" key="1">
    <source>
        <dbReference type="SAM" id="MobiDB-lite"/>
    </source>
</evidence>
<dbReference type="AlphaFoldDB" id="A0A645EMG8"/>
<accession>A0A645EMG8</accession>
<proteinExistence type="predicted"/>
<reference evidence="2" key="1">
    <citation type="submission" date="2019-08" db="EMBL/GenBank/DDBJ databases">
        <authorList>
            <person name="Kucharzyk K."/>
            <person name="Murdoch R.W."/>
            <person name="Higgins S."/>
            <person name="Loffler F."/>
        </authorList>
    </citation>
    <scope>NUCLEOTIDE SEQUENCE</scope>
</reference>
<comment type="caution">
    <text evidence="2">The sequence shown here is derived from an EMBL/GenBank/DDBJ whole genome shotgun (WGS) entry which is preliminary data.</text>
</comment>
<feature type="region of interest" description="Disordered" evidence="1">
    <location>
        <begin position="1"/>
        <end position="22"/>
    </location>
</feature>
<sequence>MNHHENSGEIEQGRQNGCHRNDRIRRIREFSHQEGRRTHDRRHDLTTGGGGCFHRGGKFGLVAGFFHDWDGDTAAADRICNGTSGIHSFQSTGNDCYLGRTPGGIACDGIGQINEEVSNSRFLQERSQNDKQDDKRGGNAQWGADDAICRIEQLVNHPFQRVPLKEGIDHKG</sequence>
<dbReference type="EMBL" id="VSSQ01049136">
    <property type="protein sequence ID" value="MPN03208.1"/>
    <property type="molecule type" value="Genomic_DNA"/>
</dbReference>
<organism evidence="2">
    <name type="scientific">bioreactor metagenome</name>
    <dbReference type="NCBI Taxonomy" id="1076179"/>
    <lineage>
        <taxon>unclassified sequences</taxon>
        <taxon>metagenomes</taxon>
        <taxon>ecological metagenomes</taxon>
    </lineage>
</organism>
<evidence type="ECO:0000313" key="2">
    <source>
        <dbReference type="EMBL" id="MPN03208.1"/>
    </source>
</evidence>
<protein>
    <submittedName>
        <fullName evidence="2">Uncharacterized protein</fullName>
    </submittedName>
</protein>